<name>A0A0E9MTJ6_9SPHN</name>
<dbReference type="Proteomes" id="UP000033202">
    <property type="component" value="Unassembled WGS sequence"/>
</dbReference>
<organism evidence="2 3">
    <name type="scientific">Sphingomonas changbaiensis NBRC 104936</name>
    <dbReference type="NCBI Taxonomy" id="1219043"/>
    <lineage>
        <taxon>Bacteria</taxon>
        <taxon>Pseudomonadati</taxon>
        <taxon>Pseudomonadota</taxon>
        <taxon>Alphaproteobacteria</taxon>
        <taxon>Sphingomonadales</taxon>
        <taxon>Sphingomonadaceae</taxon>
        <taxon>Sphingomonas</taxon>
    </lineage>
</organism>
<comment type="caution">
    <text evidence="2">The sequence shown here is derived from an EMBL/GenBank/DDBJ whole genome shotgun (WGS) entry which is preliminary data.</text>
</comment>
<reference evidence="2 3" key="1">
    <citation type="submission" date="2015-04" db="EMBL/GenBank/DDBJ databases">
        <title>Whole genome shotgun sequence of Sphingomonas changbaiensis NBRC 104936.</title>
        <authorList>
            <person name="Katano-Makiyama Y."/>
            <person name="Hosoyama A."/>
            <person name="Hashimoto M."/>
            <person name="Noguchi M."/>
            <person name="Tsuchikane K."/>
            <person name="Ohji S."/>
            <person name="Yamazoe A."/>
            <person name="Ichikawa N."/>
            <person name="Kimura A."/>
            <person name="Fujita N."/>
        </authorList>
    </citation>
    <scope>NUCLEOTIDE SEQUENCE [LARGE SCALE GENOMIC DNA]</scope>
    <source>
        <strain evidence="2 3">NBRC 104936</strain>
    </source>
</reference>
<evidence type="ECO:0000313" key="2">
    <source>
        <dbReference type="EMBL" id="GAO40874.1"/>
    </source>
</evidence>
<dbReference type="EMBL" id="BBWU01000052">
    <property type="protein sequence ID" value="GAO40874.1"/>
    <property type="molecule type" value="Genomic_DNA"/>
</dbReference>
<gene>
    <name evidence="2" type="ORF">SCH01S_52_00570</name>
</gene>
<evidence type="ECO:0000256" key="1">
    <source>
        <dbReference type="SAM" id="SignalP"/>
    </source>
</evidence>
<accession>A0A0E9MTJ6</accession>
<keyword evidence="1" id="KW-0732">Signal</keyword>
<feature type="chain" id="PRO_5002429688" evidence="1">
    <location>
        <begin position="24"/>
        <end position="219"/>
    </location>
</feature>
<proteinExistence type="predicted"/>
<dbReference type="RefSeq" id="WP_046349650.1">
    <property type="nucleotide sequence ID" value="NZ_BBWU01000052.1"/>
</dbReference>
<sequence length="219" mass="24461">MALRLASFVAAAFLAFAPAAAPAAFFWKAPDLHGEPVTGTEPGVLTDTLPGATPAEIRAALVWNLRSGLNVAALQCQFEPTLLTRDQYNALLDNHRDELANAYQVLSNYFKRTDKKNGQTKLDQYGTRTYSSFSTVLGQYTFCETASAIGADAIFAPKGQLYKVAENRMRELRKSLALAGEQQFRFWVPPYTPLLPPFDDRCWKKNDLRDRKGCDWSWG</sequence>
<keyword evidence="3" id="KW-1185">Reference proteome</keyword>
<dbReference type="OrthoDB" id="7467144at2"/>
<protein>
    <submittedName>
        <fullName evidence="2">Uncharacterized protein</fullName>
    </submittedName>
</protein>
<evidence type="ECO:0000313" key="3">
    <source>
        <dbReference type="Proteomes" id="UP000033202"/>
    </source>
</evidence>
<feature type="signal peptide" evidence="1">
    <location>
        <begin position="1"/>
        <end position="23"/>
    </location>
</feature>
<dbReference type="AlphaFoldDB" id="A0A0E9MTJ6"/>